<evidence type="ECO:0000256" key="1">
    <source>
        <dbReference type="SAM" id="MobiDB-lite"/>
    </source>
</evidence>
<evidence type="ECO:0000313" key="3">
    <source>
        <dbReference type="Proteomes" id="UP001427805"/>
    </source>
</evidence>
<dbReference type="EMBL" id="JBDIZK010000006">
    <property type="protein sequence ID" value="MEN3747784.1"/>
    <property type="molecule type" value="Genomic_DNA"/>
</dbReference>
<protein>
    <submittedName>
        <fullName evidence="2">Uncharacterized protein</fullName>
    </submittedName>
</protein>
<evidence type="ECO:0000313" key="2">
    <source>
        <dbReference type="EMBL" id="MEN3747784.1"/>
    </source>
</evidence>
<name>A0ABV0B886_9SPHN</name>
<sequence length="115" mass="12230">MPDQMPFDWRAEPASRGPGWAQGGAFRDRMGREAMVGATCRLLRATIAYDEKGQRQGVFAAGEAFEVRALSSAGPALIYFEGVDSLGGWCMSAVPPEDVALIRSGPGEPPDLGQS</sequence>
<proteinExistence type="predicted"/>
<keyword evidence="3" id="KW-1185">Reference proteome</keyword>
<dbReference type="Proteomes" id="UP001427805">
    <property type="component" value="Unassembled WGS sequence"/>
</dbReference>
<organism evidence="2 3">
    <name type="scientific">Sphingomonas rustica</name>
    <dbReference type="NCBI Taxonomy" id="3103142"/>
    <lineage>
        <taxon>Bacteria</taxon>
        <taxon>Pseudomonadati</taxon>
        <taxon>Pseudomonadota</taxon>
        <taxon>Alphaproteobacteria</taxon>
        <taxon>Sphingomonadales</taxon>
        <taxon>Sphingomonadaceae</taxon>
        <taxon>Sphingomonas</taxon>
    </lineage>
</organism>
<accession>A0ABV0B886</accession>
<reference evidence="2 3" key="1">
    <citation type="submission" date="2024-05" db="EMBL/GenBank/DDBJ databases">
        <title>Sphingomonas sp. HF-S3 16S ribosomal RNA gene Genome sequencing and assembly.</title>
        <authorList>
            <person name="Lee H."/>
        </authorList>
    </citation>
    <scope>NUCLEOTIDE SEQUENCE [LARGE SCALE GENOMIC DNA]</scope>
    <source>
        <strain evidence="2 3">HF-S3</strain>
    </source>
</reference>
<comment type="caution">
    <text evidence="2">The sequence shown here is derived from an EMBL/GenBank/DDBJ whole genome shotgun (WGS) entry which is preliminary data.</text>
</comment>
<gene>
    <name evidence="2" type="ORF">TPR58_11445</name>
</gene>
<feature type="region of interest" description="Disordered" evidence="1">
    <location>
        <begin position="1"/>
        <end position="23"/>
    </location>
</feature>